<proteinExistence type="predicted"/>
<gene>
    <name evidence="1" type="ORF">IAY_03968</name>
</gene>
<dbReference type="AlphaFoldDB" id="A0ABC9SUQ0"/>
<protein>
    <recommendedName>
        <fullName evidence="3">Phage protein</fullName>
    </recommendedName>
</protein>
<comment type="caution">
    <text evidence="1">The sequence shown here is derived from an EMBL/GenBank/DDBJ whole genome shotgun (WGS) entry which is preliminary data.</text>
</comment>
<reference evidence="1 2" key="1">
    <citation type="submission" date="2013-01" db="EMBL/GenBank/DDBJ databases">
        <title>The Genome Sequence of Bacillus cereus TIAC219.</title>
        <authorList>
            <consortium name="The Broad Institute Genome Sequencing Platform"/>
            <consortium name="The Broad Institute Genome Sequencing Center for Infectious Disease"/>
            <person name="Feldgarden M."/>
            <person name="Van der Auwera G.A."/>
            <person name="Mahillon J."/>
            <person name="Duprez V."/>
            <person name="Timmery S."/>
            <person name="Mattelet C."/>
            <person name="Dierick K."/>
            <person name="Sun M."/>
            <person name="Yu Z."/>
            <person name="Zhu L."/>
            <person name="Hu X."/>
            <person name="Shank E.B."/>
            <person name="Swiecicka I."/>
            <person name="Hansen B.M."/>
            <person name="Andrup L."/>
            <person name="Walker B."/>
            <person name="Young S.K."/>
            <person name="Zeng Q."/>
            <person name="Gargeya S."/>
            <person name="Fitzgerald M."/>
            <person name="Haas B."/>
            <person name="Abouelleil A."/>
            <person name="Alvarado L."/>
            <person name="Arachchi H.M."/>
            <person name="Berlin A.M."/>
            <person name="Chapman S.B."/>
            <person name="Dewar J."/>
            <person name="Goldberg J."/>
            <person name="Griggs A."/>
            <person name="Gujja S."/>
            <person name="Hansen M."/>
            <person name="Howarth C."/>
            <person name="Imamovic A."/>
            <person name="Larimer J."/>
            <person name="McCowan C."/>
            <person name="Murphy C."/>
            <person name="Neiman D."/>
            <person name="Pearson M."/>
            <person name="Priest M."/>
            <person name="Roberts A."/>
            <person name="Saif S."/>
            <person name="Shea T."/>
            <person name="Sisk P."/>
            <person name="Sykes S."/>
            <person name="Wortman J."/>
            <person name="Nusbaum C."/>
            <person name="Birren B."/>
        </authorList>
    </citation>
    <scope>NUCLEOTIDE SEQUENCE [LARGE SCALE GENOMIC DNA]</scope>
    <source>
        <strain evidence="1 2">TIAC219</strain>
    </source>
</reference>
<evidence type="ECO:0000313" key="2">
    <source>
        <dbReference type="Proteomes" id="UP000014060"/>
    </source>
</evidence>
<evidence type="ECO:0000313" key="1">
    <source>
        <dbReference type="EMBL" id="EOQ59714.1"/>
    </source>
</evidence>
<accession>A0ABC9SUQ0</accession>
<evidence type="ECO:0008006" key="3">
    <source>
        <dbReference type="Google" id="ProtNLM"/>
    </source>
</evidence>
<dbReference type="EMBL" id="AHCJ01000052">
    <property type="protein sequence ID" value="EOQ59714.1"/>
    <property type="molecule type" value="Genomic_DNA"/>
</dbReference>
<organism evidence="1 2">
    <name type="scientific">Bacillus cereus TIAC219</name>
    <dbReference type="NCBI Taxonomy" id="718222"/>
    <lineage>
        <taxon>Bacteria</taxon>
        <taxon>Bacillati</taxon>
        <taxon>Bacillota</taxon>
        <taxon>Bacilli</taxon>
        <taxon>Bacillales</taxon>
        <taxon>Bacillaceae</taxon>
        <taxon>Bacillus</taxon>
        <taxon>Bacillus cereus group</taxon>
    </lineage>
</organism>
<name>A0ABC9SUQ0_BACCE</name>
<sequence>MIRVGDDLDNQVSTYKQYNLIINDMLIPEENGRILFFGITDEKYSAYINDIEVTEMVLDFSFKDATNEIMFLKCSYPWDSNGIFEDIKIEKKLENGREKYHLRFESSFNGIENWKQVFSIREYVELMEKIINSDDDLDFEWVRMDEDMALECEIFCETCDGEKIIRSYVEGKLSAIKKISDRVIKELTYNVPNALISWFEFPERVRIPCEQYLLYFIQFLKDLGISAEANLENESGKVLFSVIPTTESVALEQIRDALEVYLQLPSKVNTMSYVNMPTDPKIQQLIANTQHLNSQLMLCNASMQMQAQTIERQQTIINQQQRMLDATILQTSLVTMSTSGKEEDKEELFGGTVALKKYEGKGFEVNVANIYRWIKSQFHKE</sequence>
<dbReference type="RefSeq" id="WP_000621691.1">
    <property type="nucleotide sequence ID" value="NZ_KB976041.1"/>
</dbReference>
<dbReference type="Proteomes" id="UP000014060">
    <property type="component" value="Unassembled WGS sequence"/>
</dbReference>